<accession>A0A4Y2TAI6</accession>
<protein>
    <submittedName>
        <fullName evidence="1">Uncharacterized protein</fullName>
    </submittedName>
</protein>
<evidence type="ECO:0000313" key="2">
    <source>
        <dbReference type="Proteomes" id="UP000499080"/>
    </source>
</evidence>
<keyword evidence="2" id="KW-1185">Reference proteome</keyword>
<comment type="caution">
    <text evidence="1">The sequence shown here is derived from an EMBL/GenBank/DDBJ whole genome shotgun (WGS) entry which is preliminary data.</text>
</comment>
<sequence>MADAALAWQRYHNAMSHNGAVYYALPQAHATPSQLRRHSSYAESLSFCPPSQRVAAYVAAAAFKCFNICGVARYAKCCLRGRLAHAARQAMYYARTGRCYSTEYAAAKREKAYASASA</sequence>
<dbReference type="EMBL" id="BGPR01027050">
    <property type="protein sequence ID" value="GBN97241.1"/>
    <property type="molecule type" value="Genomic_DNA"/>
</dbReference>
<reference evidence="1 2" key="1">
    <citation type="journal article" date="2019" name="Sci. Rep.">
        <title>Orb-weaving spider Araneus ventricosus genome elucidates the spidroin gene catalogue.</title>
        <authorList>
            <person name="Kono N."/>
            <person name="Nakamura H."/>
            <person name="Ohtoshi R."/>
            <person name="Moran D.A.P."/>
            <person name="Shinohara A."/>
            <person name="Yoshida Y."/>
            <person name="Fujiwara M."/>
            <person name="Mori M."/>
            <person name="Tomita M."/>
            <person name="Arakawa K."/>
        </authorList>
    </citation>
    <scope>NUCLEOTIDE SEQUENCE [LARGE SCALE GENOMIC DNA]</scope>
</reference>
<dbReference type="Proteomes" id="UP000499080">
    <property type="component" value="Unassembled WGS sequence"/>
</dbReference>
<gene>
    <name evidence="1" type="ORF">AVEN_46628_1</name>
</gene>
<proteinExistence type="predicted"/>
<evidence type="ECO:0000313" key="1">
    <source>
        <dbReference type="EMBL" id="GBN97241.1"/>
    </source>
</evidence>
<name>A0A4Y2TAI6_ARAVE</name>
<organism evidence="1 2">
    <name type="scientific">Araneus ventricosus</name>
    <name type="common">Orbweaver spider</name>
    <name type="synonym">Epeira ventricosa</name>
    <dbReference type="NCBI Taxonomy" id="182803"/>
    <lineage>
        <taxon>Eukaryota</taxon>
        <taxon>Metazoa</taxon>
        <taxon>Ecdysozoa</taxon>
        <taxon>Arthropoda</taxon>
        <taxon>Chelicerata</taxon>
        <taxon>Arachnida</taxon>
        <taxon>Araneae</taxon>
        <taxon>Araneomorphae</taxon>
        <taxon>Entelegynae</taxon>
        <taxon>Araneoidea</taxon>
        <taxon>Araneidae</taxon>
        <taxon>Araneus</taxon>
    </lineage>
</organism>
<dbReference type="AlphaFoldDB" id="A0A4Y2TAI6"/>